<dbReference type="Proteomes" id="UP000009101">
    <property type="component" value="Chromosome"/>
</dbReference>
<gene>
    <name evidence="1" type="ordered locus">BARCL_0983</name>
</gene>
<dbReference type="STRING" id="696125.BARCL_0983"/>
<reference evidence="1 2" key="2">
    <citation type="journal article" date="2011" name="PLoS Genet.">
        <title>Parallel evolution of a type IV secretion system in radiating lineages of the host-restricted bacterial pathogen Bartonella.</title>
        <authorList>
            <person name="Engel P."/>
            <person name="Salzburger W."/>
            <person name="Liesch M."/>
            <person name="Chang C.C."/>
            <person name="Maruyama S."/>
            <person name="Lanz C."/>
            <person name="Calteau A."/>
            <person name="Lajus A."/>
            <person name="Medigue C."/>
            <person name="Schuster S.C."/>
            <person name="Dehio C."/>
        </authorList>
    </citation>
    <scope>NUCLEOTIDE SEQUENCE [LARGE SCALE GENOMIC DNA]</scope>
    <source>
        <strain evidence="2">CIP 104772 / 73</strain>
    </source>
</reference>
<dbReference type="AlphaFoldDB" id="E6YIH6"/>
<dbReference type="EMBL" id="FN645454">
    <property type="protein sequence ID" value="CBI76664.1"/>
    <property type="molecule type" value="Genomic_DNA"/>
</dbReference>
<organism evidence="1 2">
    <name type="scientific">Bartonella clarridgeiae (strain CCUG 45776 / CIP 104772 / 73)</name>
    <dbReference type="NCBI Taxonomy" id="696125"/>
    <lineage>
        <taxon>Bacteria</taxon>
        <taxon>Pseudomonadati</taxon>
        <taxon>Pseudomonadota</taxon>
        <taxon>Alphaproteobacteria</taxon>
        <taxon>Hyphomicrobiales</taxon>
        <taxon>Bartonellaceae</taxon>
        <taxon>Bartonella</taxon>
    </lineage>
</organism>
<name>E6YIH6_BARC7</name>
<dbReference type="KEGG" id="bcd:BARCL_0983"/>
<protein>
    <submittedName>
        <fullName evidence="1">Uncharacterized protein</fullName>
    </submittedName>
</protein>
<evidence type="ECO:0000313" key="2">
    <source>
        <dbReference type="Proteomes" id="UP000009101"/>
    </source>
</evidence>
<evidence type="ECO:0000313" key="1">
    <source>
        <dbReference type="EMBL" id="CBI76664.1"/>
    </source>
</evidence>
<proteinExistence type="predicted"/>
<keyword evidence="2" id="KW-1185">Reference proteome</keyword>
<sequence length="40" mass="4689">MPAKTVIAKLSYKHYNFSYLRESTYEKYNTHIGVNDCISC</sequence>
<dbReference type="HOGENOM" id="CLU_3285503_0_0_5"/>
<reference evidence="2" key="1">
    <citation type="submission" date="2009-11" db="EMBL/GenBank/DDBJ databases">
        <title>Genome sequencing of Bartonella species and comparative genomics.</title>
        <authorList>
            <person name="Engel P."/>
            <person name="Salzburger W."/>
            <person name="Marius L."/>
            <person name="Chao-Chin C."/>
            <person name="Soichi M."/>
            <person name="Christa L."/>
            <person name="Alexandra C."/>
            <person name="Aurelie L."/>
            <person name="Claudine M."/>
            <person name="Stephan S.C."/>
            <person name="Christoph D."/>
        </authorList>
    </citation>
    <scope>NUCLEOTIDE SEQUENCE [LARGE SCALE GENOMIC DNA]</scope>
    <source>
        <strain evidence="2">CIP 104772 / 73</strain>
    </source>
</reference>
<accession>E6YIH6</accession>